<evidence type="ECO:0000259" key="1">
    <source>
        <dbReference type="PROSITE" id="PS50076"/>
    </source>
</evidence>
<dbReference type="InterPro" id="IPR001623">
    <property type="entry name" value="DnaJ_domain"/>
</dbReference>
<accession>A0A1L3STR1</accession>
<dbReference type="SUPFAM" id="SSF46565">
    <property type="entry name" value="Chaperone J-domain"/>
    <property type="match status" value="1"/>
</dbReference>
<reference evidence="3" key="1">
    <citation type="submission" date="2016-11" db="EMBL/GenBank/DDBJ databases">
        <title>Mesorhizobium oceanicum sp. nov., isolated from deep seawater in South China Sea.</title>
        <authorList>
            <person name="Fu G.-Y."/>
        </authorList>
    </citation>
    <scope>NUCLEOTIDE SEQUENCE [LARGE SCALE GENOMIC DNA]</scope>
    <source>
        <strain evidence="3">B7</strain>
    </source>
</reference>
<keyword evidence="3" id="KW-1185">Reference proteome</keyword>
<dbReference type="PROSITE" id="PS50076">
    <property type="entry name" value="DNAJ_2"/>
    <property type="match status" value="1"/>
</dbReference>
<dbReference type="AlphaFoldDB" id="A0A1L3STR1"/>
<dbReference type="CDD" id="cd07316">
    <property type="entry name" value="terB_like_DjlA"/>
    <property type="match status" value="1"/>
</dbReference>
<dbReference type="Pfam" id="PF05099">
    <property type="entry name" value="TerB"/>
    <property type="match status" value="1"/>
</dbReference>
<dbReference type="InterPro" id="IPR050817">
    <property type="entry name" value="DjlA_DnaK_co-chaperone"/>
</dbReference>
<dbReference type="InterPro" id="IPR007791">
    <property type="entry name" value="DjlA_N"/>
</dbReference>
<gene>
    <name evidence="2" type="ORF">BSQ44_16490</name>
</gene>
<sequence>MSIWARIGELASRISAGAASGIAEILESVRTTFAGDPELRRKVAFSIAMIALSAKMAKADGIVTQDEVRAFQEIFSMPPEQERNVSRLYRLAMSDTAGYEAYAERLAGLCGSGQRDCQMLEDILDGLFHIAKADGLIHEKEVDFLRRIAEIFNISDSHFRAILARHAVLQEGSDPYAILGIERGTSFEAVKRRYRELVTEHHPDKLVARGVPEEFVAIANDRVAAINAAYETIERGRVPA</sequence>
<proteinExistence type="predicted"/>
<dbReference type="EMBL" id="CP018171">
    <property type="protein sequence ID" value="APH72784.1"/>
    <property type="molecule type" value="Genomic_DNA"/>
</dbReference>
<dbReference type="CDD" id="cd06257">
    <property type="entry name" value="DnaJ"/>
    <property type="match status" value="1"/>
</dbReference>
<name>A0A1L3STR1_9HYPH</name>
<organism evidence="2 3">
    <name type="scientific">Aquibium oceanicum</name>
    <dbReference type="NCBI Taxonomy" id="1670800"/>
    <lineage>
        <taxon>Bacteria</taxon>
        <taxon>Pseudomonadati</taxon>
        <taxon>Pseudomonadota</taxon>
        <taxon>Alphaproteobacteria</taxon>
        <taxon>Hyphomicrobiales</taxon>
        <taxon>Phyllobacteriaceae</taxon>
        <taxon>Aquibium</taxon>
    </lineage>
</organism>
<dbReference type="PRINTS" id="PR00625">
    <property type="entry name" value="JDOMAIN"/>
</dbReference>
<evidence type="ECO:0000313" key="3">
    <source>
        <dbReference type="Proteomes" id="UP000182840"/>
    </source>
</evidence>
<dbReference type="OrthoDB" id="9782583at2"/>
<dbReference type="Gene3D" id="1.10.287.110">
    <property type="entry name" value="DnaJ domain"/>
    <property type="match status" value="1"/>
</dbReference>
<feature type="domain" description="J" evidence="1">
    <location>
        <begin position="174"/>
        <end position="238"/>
    </location>
</feature>
<dbReference type="InterPro" id="IPR029024">
    <property type="entry name" value="TerB-like"/>
</dbReference>
<dbReference type="Pfam" id="PF00226">
    <property type="entry name" value="DnaJ"/>
    <property type="match status" value="1"/>
</dbReference>
<dbReference type="KEGG" id="meso:BSQ44_16490"/>
<dbReference type="PANTHER" id="PTHR24074">
    <property type="entry name" value="CO-CHAPERONE PROTEIN DJLA"/>
    <property type="match status" value="1"/>
</dbReference>
<dbReference type="SUPFAM" id="SSF158682">
    <property type="entry name" value="TerB-like"/>
    <property type="match status" value="1"/>
</dbReference>
<dbReference type="Proteomes" id="UP000182840">
    <property type="component" value="Chromosome"/>
</dbReference>
<dbReference type="SMART" id="SM00271">
    <property type="entry name" value="DnaJ"/>
    <property type="match status" value="1"/>
</dbReference>
<dbReference type="RefSeq" id="WP_072606107.1">
    <property type="nucleotide sequence ID" value="NZ_CP018171.1"/>
</dbReference>
<dbReference type="InterPro" id="IPR036869">
    <property type="entry name" value="J_dom_sf"/>
</dbReference>
<protein>
    <submittedName>
        <fullName evidence="2">Molecular chaperone DjlA</fullName>
    </submittedName>
</protein>
<dbReference type="Gene3D" id="1.10.3680.10">
    <property type="entry name" value="TerB-like"/>
    <property type="match status" value="1"/>
</dbReference>
<dbReference type="STRING" id="1670800.BSQ44_16490"/>
<evidence type="ECO:0000313" key="2">
    <source>
        <dbReference type="EMBL" id="APH72784.1"/>
    </source>
</evidence>